<proteinExistence type="predicted"/>
<sequence>MARGGGLRVGRIVSDARGNNNARQSPSLVVQEEERRIQDELIEILTVKLANKEKEIEMLKVKQSDVNRELGGYDHQMQQQQEEHARMMTEVATTNHELQRQVQALTTEIQQRQEVEVVVKQLEEEKCALEAKQRALVKALKGANMRAVDVEKKWSKRSRVEDQLTLQLEESRKENVDLKARKGQMSSQAKYLQARIANLENAYATQERKLEDATVELENARKYCRDCQFRTKQLQEENVFLKNRKIATEVPSTASEQLDKSFLAPGSPTESQSVKAEHERDDEVPCWMKE</sequence>
<name>A0A8T1WPH7_9STRA</name>
<dbReference type="Proteomes" id="UP000693981">
    <property type="component" value="Unassembled WGS sequence"/>
</dbReference>
<organism evidence="3 4">
    <name type="scientific">Phytophthora boehmeriae</name>
    <dbReference type="NCBI Taxonomy" id="109152"/>
    <lineage>
        <taxon>Eukaryota</taxon>
        <taxon>Sar</taxon>
        <taxon>Stramenopiles</taxon>
        <taxon>Oomycota</taxon>
        <taxon>Peronosporomycetes</taxon>
        <taxon>Peronosporales</taxon>
        <taxon>Peronosporaceae</taxon>
        <taxon>Phytophthora</taxon>
    </lineage>
</organism>
<protein>
    <submittedName>
        <fullName evidence="3">Uncharacterized protein</fullName>
    </submittedName>
</protein>
<evidence type="ECO:0000313" key="4">
    <source>
        <dbReference type="Proteomes" id="UP000693981"/>
    </source>
</evidence>
<feature type="region of interest" description="Disordered" evidence="2">
    <location>
        <begin position="250"/>
        <end position="290"/>
    </location>
</feature>
<evidence type="ECO:0000313" key="3">
    <source>
        <dbReference type="EMBL" id="KAG7395345.1"/>
    </source>
</evidence>
<dbReference type="EMBL" id="JAGDFL010000211">
    <property type="protein sequence ID" value="KAG7395345.1"/>
    <property type="molecule type" value="Genomic_DNA"/>
</dbReference>
<dbReference type="AlphaFoldDB" id="A0A8T1WPH7"/>
<feature type="coiled-coil region" evidence="1">
    <location>
        <begin position="161"/>
        <end position="223"/>
    </location>
</feature>
<feature type="compositionally biased region" description="Basic and acidic residues" evidence="2">
    <location>
        <begin position="275"/>
        <end position="290"/>
    </location>
</feature>
<gene>
    <name evidence="3" type="ORF">PHYBOEH_003907</name>
</gene>
<comment type="caution">
    <text evidence="3">The sequence shown here is derived from an EMBL/GenBank/DDBJ whole genome shotgun (WGS) entry which is preliminary data.</text>
</comment>
<reference evidence="3" key="1">
    <citation type="submission" date="2021-02" db="EMBL/GenBank/DDBJ databases">
        <authorList>
            <person name="Palmer J.M."/>
        </authorList>
    </citation>
    <scope>NUCLEOTIDE SEQUENCE</scope>
    <source>
        <strain evidence="3">SCRP23</strain>
    </source>
</reference>
<dbReference type="OrthoDB" id="128402at2759"/>
<evidence type="ECO:0000256" key="1">
    <source>
        <dbReference type="SAM" id="Coils"/>
    </source>
</evidence>
<keyword evidence="1" id="KW-0175">Coiled coil</keyword>
<evidence type="ECO:0000256" key="2">
    <source>
        <dbReference type="SAM" id="MobiDB-lite"/>
    </source>
</evidence>
<accession>A0A8T1WPH7</accession>
<keyword evidence="4" id="KW-1185">Reference proteome</keyword>
<feature type="coiled-coil region" evidence="1">
    <location>
        <begin position="42"/>
        <end position="125"/>
    </location>
</feature>